<keyword evidence="1" id="KW-0808">Transferase</keyword>
<reference evidence="2 3" key="1">
    <citation type="submission" date="2020-12" db="EMBL/GenBank/DDBJ databases">
        <title>Concerted genomic and epigenomic changes stabilize Arabidopsis allopolyploids.</title>
        <authorList>
            <person name="Chen Z."/>
        </authorList>
    </citation>
    <scope>NUCLEOTIDE SEQUENCE [LARGE SCALE GENOMIC DNA]</scope>
    <source>
        <strain evidence="2">As9502</strain>
        <tissue evidence="2">Leaf</tissue>
    </source>
</reference>
<dbReference type="PANTHER" id="PTHR14456:SF5">
    <property type="entry name" value="INOSITOL-PENTAKISPHOSPHATE 2-KINASE"/>
    <property type="match status" value="1"/>
</dbReference>
<comment type="catalytic activity">
    <reaction evidence="1">
        <text>1D-myo-inositol 1,3,4,5,6-pentakisphosphate + ATP = 1D-myo-inositol hexakisphosphate + ADP + H(+)</text>
        <dbReference type="Rhea" id="RHEA:20313"/>
        <dbReference type="ChEBI" id="CHEBI:15378"/>
        <dbReference type="ChEBI" id="CHEBI:30616"/>
        <dbReference type="ChEBI" id="CHEBI:57733"/>
        <dbReference type="ChEBI" id="CHEBI:58130"/>
        <dbReference type="ChEBI" id="CHEBI:456216"/>
        <dbReference type="EC" id="2.7.1.158"/>
    </reaction>
</comment>
<keyword evidence="1" id="KW-0418">Kinase</keyword>
<keyword evidence="1" id="KW-0547">Nucleotide-binding</keyword>
<evidence type="ECO:0000313" key="3">
    <source>
        <dbReference type="Proteomes" id="UP000694251"/>
    </source>
</evidence>
<comment type="caution">
    <text evidence="2">The sequence shown here is derived from an EMBL/GenBank/DDBJ whole genome shotgun (WGS) entry which is preliminary data.</text>
</comment>
<gene>
    <name evidence="2" type="ORF">ISN44_As07g006330</name>
</gene>
<dbReference type="GO" id="GO:0035299">
    <property type="term" value="F:inositol-1,3,4,5,6-pentakisphosphate 2-kinase activity"/>
    <property type="evidence" value="ECO:0007669"/>
    <property type="project" value="UniProtKB-EC"/>
</dbReference>
<dbReference type="GO" id="GO:0005524">
    <property type="term" value="F:ATP binding"/>
    <property type="evidence" value="ECO:0007669"/>
    <property type="project" value="UniProtKB-KW"/>
</dbReference>
<protein>
    <recommendedName>
        <fullName evidence="1">Inositol-pentakisphosphate 2-kinase</fullName>
        <ecNumber evidence="1">2.7.1.158</ecNumber>
    </recommendedName>
</protein>
<dbReference type="Pfam" id="PF06090">
    <property type="entry name" value="Ins_P5_2-kin"/>
    <property type="match status" value="1"/>
</dbReference>
<evidence type="ECO:0000256" key="1">
    <source>
        <dbReference type="RuleBase" id="RU364126"/>
    </source>
</evidence>
<dbReference type="EC" id="2.7.1.158" evidence="1"/>
<keyword evidence="1" id="KW-0067">ATP-binding</keyword>
<comment type="domain">
    <text evidence="1">The EXKPK motif is conserved in inositol-pentakisphosphate 2-kinases of both family 1 and 2.</text>
</comment>
<accession>A0A8T2BPE6</accession>
<dbReference type="InterPro" id="IPR009286">
    <property type="entry name" value="Ins_P5_2-kin"/>
</dbReference>
<name>A0A8T2BPE6_ARASU</name>
<dbReference type="Proteomes" id="UP000694251">
    <property type="component" value="Chromosome 7"/>
</dbReference>
<dbReference type="GO" id="GO:0032958">
    <property type="term" value="P:inositol phosphate biosynthetic process"/>
    <property type="evidence" value="ECO:0007669"/>
    <property type="project" value="TreeGrafter"/>
</dbReference>
<keyword evidence="3" id="KW-1185">Reference proteome</keyword>
<dbReference type="AlphaFoldDB" id="A0A8T2BPE6"/>
<dbReference type="PANTHER" id="PTHR14456">
    <property type="entry name" value="INOSITOL POLYPHOSPHATE KINASE 1"/>
    <property type="match status" value="1"/>
</dbReference>
<dbReference type="OrthoDB" id="272370at2759"/>
<organism evidence="2 3">
    <name type="scientific">Arabidopsis suecica</name>
    <name type="common">Swedish thale-cress</name>
    <name type="synonym">Cardaminopsis suecica</name>
    <dbReference type="NCBI Taxonomy" id="45249"/>
    <lineage>
        <taxon>Eukaryota</taxon>
        <taxon>Viridiplantae</taxon>
        <taxon>Streptophyta</taxon>
        <taxon>Embryophyta</taxon>
        <taxon>Tracheophyta</taxon>
        <taxon>Spermatophyta</taxon>
        <taxon>Magnoliopsida</taxon>
        <taxon>eudicotyledons</taxon>
        <taxon>Gunneridae</taxon>
        <taxon>Pentapetalae</taxon>
        <taxon>rosids</taxon>
        <taxon>malvids</taxon>
        <taxon>Brassicales</taxon>
        <taxon>Brassicaceae</taxon>
        <taxon>Camelineae</taxon>
        <taxon>Arabidopsis</taxon>
    </lineage>
</organism>
<sequence>MLHPRRLLKKSKHKRRPVDERRVRVAIKIQRVGDMEEIVLETKDAVDWSYRSEGVVNLVLAYTGTSPTFLGKVLRTKKMRNTGNENGLTTQEKLIWGDIKDLVSCQNKEIAEYLFVKHVMRPLLGHKYVNAGIPLPVEKEFLESVKTIVTSQRHSWRANAASVDTNRSFALLMDDLTIFSYGQIEDHKPCLTVEIKPKCGFLSSSNFIAEENVIKKSISRFEMYQVLKLRENQVSQISEYDPLDLFSGSKDRIHKAIKALYSTPQNSLQVFLNGSLVFGGFRGGICKTTPKLELAFEHILKDFFKTEDDSGVRANTFIELVTETVYASRALDQLLDVQKLDKYNIEGAIHAYYDLIDKPCKACQELESSKLSNQFSSMHSIPQDEKVNILKDFLISSTAIDCSVMISFRPIETGLSRSSSHGNIHLESTKQEFEYKVHFIDLDMRPLKRMEAYHESDKKITKTYLEMLKKKKGDQPRRF</sequence>
<dbReference type="GO" id="GO:0005634">
    <property type="term" value="C:nucleus"/>
    <property type="evidence" value="ECO:0007669"/>
    <property type="project" value="TreeGrafter"/>
</dbReference>
<dbReference type="EMBL" id="JAEFBJ010000007">
    <property type="protein sequence ID" value="KAG7588299.1"/>
    <property type="molecule type" value="Genomic_DNA"/>
</dbReference>
<proteinExistence type="predicted"/>
<comment type="function">
    <text evidence="1">Phosphorylates Ins(1,3,4,5,6)P5 at position 2 to form Ins(1,2,3,4,5,6)P6 (InsP6 or phytate).</text>
</comment>
<evidence type="ECO:0000313" key="2">
    <source>
        <dbReference type="EMBL" id="KAG7588299.1"/>
    </source>
</evidence>